<feature type="non-terminal residue" evidence="1">
    <location>
        <position position="34"/>
    </location>
</feature>
<gene>
    <name evidence="1" type="ORF">S12H4_45781</name>
</gene>
<evidence type="ECO:0000313" key="1">
    <source>
        <dbReference type="EMBL" id="GAJ11884.1"/>
    </source>
</evidence>
<organism evidence="1">
    <name type="scientific">marine sediment metagenome</name>
    <dbReference type="NCBI Taxonomy" id="412755"/>
    <lineage>
        <taxon>unclassified sequences</taxon>
        <taxon>metagenomes</taxon>
        <taxon>ecological metagenomes</taxon>
    </lineage>
</organism>
<accession>X1U2Z1</accession>
<comment type="caution">
    <text evidence="1">The sequence shown here is derived from an EMBL/GenBank/DDBJ whole genome shotgun (WGS) entry which is preliminary data.</text>
</comment>
<sequence length="34" mass="3876">MAPGEIANFTINYRTIYDNWSIKDATIVVKENST</sequence>
<reference evidence="1" key="1">
    <citation type="journal article" date="2014" name="Front. Microbiol.">
        <title>High frequency of phylogenetically diverse reductive dehalogenase-homologous genes in deep subseafloor sedimentary metagenomes.</title>
        <authorList>
            <person name="Kawai M."/>
            <person name="Futagami T."/>
            <person name="Toyoda A."/>
            <person name="Takaki Y."/>
            <person name="Nishi S."/>
            <person name="Hori S."/>
            <person name="Arai W."/>
            <person name="Tsubouchi T."/>
            <person name="Morono Y."/>
            <person name="Uchiyama I."/>
            <person name="Ito T."/>
            <person name="Fujiyama A."/>
            <person name="Inagaki F."/>
            <person name="Takami H."/>
        </authorList>
    </citation>
    <scope>NUCLEOTIDE SEQUENCE</scope>
    <source>
        <strain evidence="1">Expedition CK06-06</strain>
    </source>
</reference>
<dbReference type="AlphaFoldDB" id="X1U2Z1"/>
<dbReference type="EMBL" id="BARW01028342">
    <property type="protein sequence ID" value="GAJ11884.1"/>
    <property type="molecule type" value="Genomic_DNA"/>
</dbReference>
<proteinExistence type="predicted"/>
<name>X1U2Z1_9ZZZZ</name>
<protein>
    <submittedName>
        <fullName evidence="1">Uncharacterized protein</fullName>
    </submittedName>
</protein>